<evidence type="ECO:0000313" key="2">
    <source>
        <dbReference type="Proteomes" id="UP000324222"/>
    </source>
</evidence>
<dbReference type="EMBL" id="VSRR010001559">
    <property type="protein sequence ID" value="MPC26141.1"/>
    <property type="molecule type" value="Genomic_DNA"/>
</dbReference>
<sequence>MEQTSSDAVTCLVCKDALKFCGSTSNMLKYLRTRHPIECAELKEDSECDVSENAVRPSTSVQPYKNDSGKKELDDLVVSRMIVDDLQPLSVIEERIQEFSSWT</sequence>
<gene>
    <name evidence="1" type="ORF">E2C01_019273</name>
</gene>
<dbReference type="OrthoDB" id="6380494at2759"/>
<evidence type="ECO:0008006" key="3">
    <source>
        <dbReference type="Google" id="ProtNLM"/>
    </source>
</evidence>
<name>A0A5B7DWT5_PORTR</name>
<evidence type="ECO:0000313" key="1">
    <source>
        <dbReference type="EMBL" id="MPC26141.1"/>
    </source>
</evidence>
<accession>A0A5B7DWT5</accession>
<proteinExistence type="predicted"/>
<protein>
    <recommendedName>
        <fullName evidence="3">BED-type domain-containing protein</fullName>
    </recommendedName>
</protein>
<organism evidence="1 2">
    <name type="scientific">Portunus trituberculatus</name>
    <name type="common">Swimming crab</name>
    <name type="synonym">Neptunus trituberculatus</name>
    <dbReference type="NCBI Taxonomy" id="210409"/>
    <lineage>
        <taxon>Eukaryota</taxon>
        <taxon>Metazoa</taxon>
        <taxon>Ecdysozoa</taxon>
        <taxon>Arthropoda</taxon>
        <taxon>Crustacea</taxon>
        <taxon>Multicrustacea</taxon>
        <taxon>Malacostraca</taxon>
        <taxon>Eumalacostraca</taxon>
        <taxon>Eucarida</taxon>
        <taxon>Decapoda</taxon>
        <taxon>Pleocyemata</taxon>
        <taxon>Brachyura</taxon>
        <taxon>Eubrachyura</taxon>
        <taxon>Portunoidea</taxon>
        <taxon>Portunidae</taxon>
        <taxon>Portuninae</taxon>
        <taxon>Portunus</taxon>
    </lineage>
</organism>
<keyword evidence="2" id="KW-1185">Reference proteome</keyword>
<comment type="caution">
    <text evidence="1">The sequence shown here is derived from an EMBL/GenBank/DDBJ whole genome shotgun (WGS) entry which is preliminary data.</text>
</comment>
<reference evidence="1 2" key="1">
    <citation type="submission" date="2019-05" db="EMBL/GenBank/DDBJ databases">
        <title>Another draft genome of Portunus trituberculatus and its Hox gene families provides insights of decapod evolution.</title>
        <authorList>
            <person name="Jeong J.-H."/>
            <person name="Song I."/>
            <person name="Kim S."/>
            <person name="Choi T."/>
            <person name="Kim D."/>
            <person name="Ryu S."/>
            <person name="Kim W."/>
        </authorList>
    </citation>
    <scope>NUCLEOTIDE SEQUENCE [LARGE SCALE GENOMIC DNA]</scope>
    <source>
        <tissue evidence="1">Muscle</tissue>
    </source>
</reference>
<dbReference type="AlphaFoldDB" id="A0A5B7DWT5"/>
<dbReference type="Proteomes" id="UP000324222">
    <property type="component" value="Unassembled WGS sequence"/>
</dbReference>